<evidence type="ECO:0000313" key="2">
    <source>
        <dbReference type="Proteomes" id="UP000679779"/>
    </source>
</evidence>
<dbReference type="Proteomes" id="UP000679779">
    <property type="component" value="Unassembled WGS sequence"/>
</dbReference>
<organism evidence="1 2">
    <name type="scientific">Paenibacillus albilobatus</name>
    <dbReference type="NCBI Taxonomy" id="2716884"/>
    <lineage>
        <taxon>Bacteria</taxon>
        <taxon>Bacillati</taxon>
        <taxon>Bacillota</taxon>
        <taxon>Bacilli</taxon>
        <taxon>Bacillales</taxon>
        <taxon>Paenibacillaceae</taxon>
        <taxon>Paenibacillus</taxon>
    </lineage>
</organism>
<sequence>MDEYRKQVEENIVESYRQDEDMMILVFAQWCVNEGLDPEELYMQAYPQQQGNERLKRVLELTVPKEEAGPIPDETVLGVLSLFGNEDLAFAVSEAIAGRDKRK</sequence>
<proteinExistence type="predicted"/>
<evidence type="ECO:0000313" key="1">
    <source>
        <dbReference type="EMBL" id="GIO30685.1"/>
    </source>
</evidence>
<dbReference type="EMBL" id="BORQ01000002">
    <property type="protein sequence ID" value="GIO30685.1"/>
    <property type="molecule type" value="Genomic_DNA"/>
</dbReference>
<comment type="caution">
    <text evidence="1">The sequence shown here is derived from an EMBL/GenBank/DDBJ whole genome shotgun (WGS) entry which is preliminary data.</text>
</comment>
<reference evidence="1" key="1">
    <citation type="submission" date="2021-03" db="EMBL/GenBank/DDBJ databases">
        <title>Antimicrobial resistance genes in bacteria isolated from Japanese honey, and their potential for conferring macrolide and lincosamide resistance in the American foulbrood pathogen Paenibacillus larvae.</title>
        <authorList>
            <person name="Okamoto M."/>
            <person name="Kumagai M."/>
            <person name="Kanamori H."/>
            <person name="Takamatsu D."/>
        </authorList>
    </citation>
    <scope>NUCLEOTIDE SEQUENCE</scope>
    <source>
        <strain evidence="1">J2TS6</strain>
    </source>
</reference>
<protein>
    <recommendedName>
        <fullName evidence="3">YxiS</fullName>
    </recommendedName>
</protein>
<dbReference type="AlphaFoldDB" id="A0A920C953"/>
<keyword evidence="2" id="KW-1185">Reference proteome</keyword>
<gene>
    <name evidence="1" type="primary">yxiS</name>
    <name evidence="1" type="ORF">J2TS6_18260</name>
</gene>
<accession>A0A920C953</accession>
<name>A0A920C953_9BACL</name>
<evidence type="ECO:0008006" key="3">
    <source>
        <dbReference type="Google" id="ProtNLM"/>
    </source>
</evidence>
<dbReference type="RefSeq" id="WP_160040975.1">
    <property type="nucleotide sequence ID" value="NZ_BORQ01000002.1"/>
</dbReference>